<dbReference type="AlphaFoldDB" id="A0AAJ0HLN6"/>
<keyword evidence="3" id="KW-1185">Reference proteome</keyword>
<comment type="caution">
    <text evidence="2">The sequence shown here is derived from an EMBL/GenBank/DDBJ whole genome shotgun (WGS) entry which is preliminary data.</text>
</comment>
<sequence length="310" mass="33026">MAYLPADTPSPSSMGEMRPYPNIYIVGHKAAGEHTGKITHDQAAAAVLAATGSKDEFYFMAMEEVDRVFAVKNSAELSFSKLSFNDYERTSLVELAARLSHVQPTPAELLAILCCNPYCRIESKRFAKRAKDHSKAIDKLVALCPNLRIAEPANKASDGPGNATDDASRPAEHKYKDFILINSDNEDDKVNTGAVNTFDHDAMKSTLSAAVRAGMDGVGEDLRKHIDAKLDNILAWIMSVDKKLARLSDTVAGLSDTHSPSEPAHVGHAGAAAKRAGSDDLAKQTPAAKKRSVAAPTVPGGVATASDGDI</sequence>
<evidence type="ECO:0000313" key="2">
    <source>
        <dbReference type="EMBL" id="KAK3356851.1"/>
    </source>
</evidence>
<organism evidence="2 3">
    <name type="scientific">Lasiosphaeria hispida</name>
    <dbReference type="NCBI Taxonomy" id="260671"/>
    <lineage>
        <taxon>Eukaryota</taxon>
        <taxon>Fungi</taxon>
        <taxon>Dikarya</taxon>
        <taxon>Ascomycota</taxon>
        <taxon>Pezizomycotina</taxon>
        <taxon>Sordariomycetes</taxon>
        <taxon>Sordariomycetidae</taxon>
        <taxon>Sordariales</taxon>
        <taxon>Lasiosphaeriaceae</taxon>
        <taxon>Lasiosphaeria</taxon>
    </lineage>
</organism>
<evidence type="ECO:0000313" key="3">
    <source>
        <dbReference type="Proteomes" id="UP001275084"/>
    </source>
</evidence>
<proteinExistence type="predicted"/>
<feature type="region of interest" description="Disordered" evidence="1">
    <location>
        <begin position="253"/>
        <end position="310"/>
    </location>
</feature>
<accession>A0AAJ0HLN6</accession>
<reference evidence="2" key="1">
    <citation type="journal article" date="2023" name="Mol. Phylogenet. Evol.">
        <title>Genome-scale phylogeny and comparative genomics of the fungal order Sordariales.</title>
        <authorList>
            <person name="Hensen N."/>
            <person name="Bonometti L."/>
            <person name="Westerberg I."/>
            <person name="Brannstrom I.O."/>
            <person name="Guillou S."/>
            <person name="Cros-Aarteil S."/>
            <person name="Calhoun S."/>
            <person name="Haridas S."/>
            <person name="Kuo A."/>
            <person name="Mondo S."/>
            <person name="Pangilinan J."/>
            <person name="Riley R."/>
            <person name="LaButti K."/>
            <person name="Andreopoulos B."/>
            <person name="Lipzen A."/>
            <person name="Chen C."/>
            <person name="Yan M."/>
            <person name="Daum C."/>
            <person name="Ng V."/>
            <person name="Clum A."/>
            <person name="Steindorff A."/>
            <person name="Ohm R.A."/>
            <person name="Martin F."/>
            <person name="Silar P."/>
            <person name="Natvig D.O."/>
            <person name="Lalanne C."/>
            <person name="Gautier V."/>
            <person name="Ament-Velasquez S.L."/>
            <person name="Kruys A."/>
            <person name="Hutchinson M.I."/>
            <person name="Powell A.J."/>
            <person name="Barry K."/>
            <person name="Miller A.N."/>
            <person name="Grigoriev I.V."/>
            <person name="Debuchy R."/>
            <person name="Gladieux P."/>
            <person name="Hiltunen Thoren M."/>
            <person name="Johannesson H."/>
        </authorList>
    </citation>
    <scope>NUCLEOTIDE SEQUENCE</scope>
    <source>
        <strain evidence="2">CBS 955.72</strain>
    </source>
</reference>
<dbReference type="EMBL" id="JAUIQD010000003">
    <property type="protein sequence ID" value="KAK3356851.1"/>
    <property type="molecule type" value="Genomic_DNA"/>
</dbReference>
<dbReference type="Proteomes" id="UP001275084">
    <property type="component" value="Unassembled WGS sequence"/>
</dbReference>
<gene>
    <name evidence="2" type="ORF">B0T25DRAFT_579011</name>
</gene>
<reference evidence="2" key="2">
    <citation type="submission" date="2023-06" db="EMBL/GenBank/DDBJ databases">
        <authorList>
            <consortium name="Lawrence Berkeley National Laboratory"/>
            <person name="Haridas S."/>
            <person name="Hensen N."/>
            <person name="Bonometti L."/>
            <person name="Westerberg I."/>
            <person name="Brannstrom I.O."/>
            <person name="Guillou S."/>
            <person name="Cros-Aarteil S."/>
            <person name="Calhoun S."/>
            <person name="Kuo A."/>
            <person name="Mondo S."/>
            <person name="Pangilinan J."/>
            <person name="Riley R."/>
            <person name="Labutti K."/>
            <person name="Andreopoulos B."/>
            <person name="Lipzen A."/>
            <person name="Chen C."/>
            <person name="Yanf M."/>
            <person name="Daum C."/>
            <person name="Ng V."/>
            <person name="Clum A."/>
            <person name="Steindorff A."/>
            <person name="Ohm R."/>
            <person name="Martin F."/>
            <person name="Silar P."/>
            <person name="Natvig D."/>
            <person name="Lalanne C."/>
            <person name="Gautier V."/>
            <person name="Ament-Velasquez S.L."/>
            <person name="Kruys A."/>
            <person name="Hutchinson M.I."/>
            <person name="Powell A.J."/>
            <person name="Barry K."/>
            <person name="Miller A.N."/>
            <person name="Grigoriev I.V."/>
            <person name="Debuchy R."/>
            <person name="Gladieux P."/>
            <person name="Thoren M.H."/>
            <person name="Johannesson H."/>
        </authorList>
    </citation>
    <scope>NUCLEOTIDE SEQUENCE</scope>
    <source>
        <strain evidence="2">CBS 955.72</strain>
    </source>
</reference>
<protein>
    <submittedName>
        <fullName evidence="2">Uncharacterized protein</fullName>
    </submittedName>
</protein>
<name>A0AAJ0HLN6_9PEZI</name>
<evidence type="ECO:0000256" key="1">
    <source>
        <dbReference type="SAM" id="MobiDB-lite"/>
    </source>
</evidence>